<evidence type="ECO:0000313" key="1">
    <source>
        <dbReference type="EMBL" id="GJN25070.1"/>
    </source>
</evidence>
<accession>A0AAV5ER14</accession>
<sequence>MVGISLASCSGAEEAWPQFFGGAWSLGPLDSQQWVCVRRANSKLNSGAHDRI</sequence>
<dbReference type="AlphaFoldDB" id="A0AAV5ER14"/>
<keyword evidence="2" id="KW-1185">Reference proteome</keyword>
<gene>
    <name evidence="1" type="primary">gb12854</name>
    <name evidence="1" type="ORF">PR202_gb12854</name>
</gene>
<organism evidence="1 2">
    <name type="scientific">Eleusine coracana subsp. coracana</name>
    <dbReference type="NCBI Taxonomy" id="191504"/>
    <lineage>
        <taxon>Eukaryota</taxon>
        <taxon>Viridiplantae</taxon>
        <taxon>Streptophyta</taxon>
        <taxon>Embryophyta</taxon>
        <taxon>Tracheophyta</taxon>
        <taxon>Spermatophyta</taxon>
        <taxon>Magnoliopsida</taxon>
        <taxon>Liliopsida</taxon>
        <taxon>Poales</taxon>
        <taxon>Poaceae</taxon>
        <taxon>PACMAD clade</taxon>
        <taxon>Chloridoideae</taxon>
        <taxon>Cynodonteae</taxon>
        <taxon>Eleusininae</taxon>
        <taxon>Eleusine</taxon>
    </lineage>
</organism>
<dbReference type="EMBL" id="BQKI01000077">
    <property type="protein sequence ID" value="GJN25070.1"/>
    <property type="molecule type" value="Genomic_DNA"/>
</dbReference>
<reference evidence="1" key="2">
    <citation type="submission" date="2021-12" db="EMBL/GenBank/DDBJ databases">
        <title>Resequencing data analysis of finger millet.</title>
        <authorList>
            <person name="Hatakeyama M."/>
            <person name="Aluri S."/>
            <person name="Balachadran M.T."/>
            <person name="Sivarajan S.R."/>
            <person name="Poveda L."/>
            <person name="Shimizu-Inatsugi R."/>
            <person name="Schlapbach R."/>
            <person name="Sreeman S.M."/>
            <person name="Shimizu K.K."/>
        </authorList>
    </citation>
    <scope>NUCLEOTIDE SEQUENCE</scope>
</reference>
<evidence type="ECO:0000313" key="2">
    <source>
        <dbReference type="Proteomes" id="UP001054889"/>
    </source>
</evidence>
<name>A0AAV5ER14_ELECO</name>
<proteinExistence type="predicted"/>
<protein>
    <submittedName>
        <fullName evidence="1">Uncharacterized protein</fullName>
    </submittedName>
</protein>
<dbReference type="Proteomes" id="UP001054889">
    <property type="component" value="Unassembled WGS sequence"/>
</dbReference>
<comment type="caution">
    <text evidence="1">The sequence shown here is derived from an EMBL/GenBank/DDBJ whole genome shotgun (WGS) entry which is preliminary data.</text>
</comment>
<reference evidence="1" key="1">
    <citation type="journal article" date="2018" name="DNA Res.">
        <title>Multiple hybrid de novo genome assembly of finger millet, an orphan allotetraploid crop.</title>
        <authorList>
            <person name="Hatakeyama M."/>
            <person name="Aluri S."/>
            <person name="Balachadran M.T."/>
            <person name="Sivarajan S.R."/>
            <person name="Patrignani A."/>
            <person name="Gruter S."/>
            <person name="Poveda L."/>
            <person name="Shimizu-Inatsugi R."/>
            <person name="Baeten J."/>
            <person name="Francoijs K.J."/>
            <person name="Nataraja K.N."/>
            <person name="Reddy Y.A.N."/>
            <person name="Phadnis S."/>
            <person name="Ravikumar R.L."/>
            <person name="Schlapbach R."/>
            <person name="Sreeman S.M."/>
            <person name="Shimizu K.K."/>
        </authorList>
    </citation>
    <scope>NUCLEOTIDE SEQUENCE</scope>
</reference>